<evidence type="ECO:0008006" key="4">
    <source>
        <dbReference type="Google" id="ProtNLM"/>
    </source>
</evidence>
<evidence type="ECO:0000256" key="1">
    <source>
        <dbReference type="SAM" id="SignalP"/>
    </source>
</evidence>
<dbReference type="InterPro" id="IPR021323">
    <property type="entry name" value="DUF2927"/>
</dbReference>
<gene>
    <name evidence="2" type="ORF">SAMN04488044_0490</name>
</gene>
<dbReference type="EMBL" id="FQWM01000001">
    <property type="protein sequence ID" value="SHG33463.1"/>
    <property type="molecule type" value="Genomic_DNA"/>
</dbReference>
<dbReference type="STRING" id="870908.SAMN04488044_0490"/>
<reference evidence="3" key="1">
    <citation type="submission" date="2016-11" db="EMBL/GenBank/DDBJ databases">
        <authorList>
            <person name="Varghese N."/>
            <person name="Submissions S."/>
        </authorList>
    </citation>
    <scope>NUCLEOTIDE SEQUENCE [LARGE SCALE GENOMIC DNA]</scope>
    <source>
        <strain evidence="3">DSM 28223</strain>
    </source>
</reference>
<keyword evidence="3" id="KW-1185">Reference proteome</keyword>
<feature type="chain" id="PRO_5012748005" description="ATP-dependent transcriptional regulator" evidence="1">
    <location>
        <begin position="29"/>
        <end position="460"/>
    </location>
</feature>
<protein>
    <recommendedName>
        <fullName evidence="4">ATP-dependent transcriptional regulator</fullName>
    </recommendedName>
</protein>
<dbReference type="AlphaFoldDB" id="A0A1M5J0E4"/>
<name>A0A1M5J0E4_9RHOB</name>
<accession>A0A1M5J0E4</accession>
<dbReference type="OrthoDB" id="7823193at2"/>
<feature type="signal peptide" evidence="1">
    <location>
        <begin position="1"/>
        <end position="28"/>
    </location>
</feature>
<proteinExistence type="predicted"/>
<evidence type="ECO:0000313" key="3">
    <source>
        <dbReference type="Proteomes" id="UP000184211"/>
    </source>
</evidence>
<evidence type="ECO:0000313" key="2">
    <source>
        <dbReference type="EMBL" id="SHG33463.1"/>
    </source>
</evidence>
<organism evidence="2 3">
    <name type="scientific">Cognatishimia maritima</name>
    <dbReference type="NCBI Taxonomy" id="870908"/>
    <lineage>
        <taxon>Bacteria</taxon>
        <taxon>Pseudomonadati</taxon>
        <taxon>Pseudomonadota</taxon>
        <taxon>Alphaproteobacteria</taxon>
        <taxon>Rhodobacterales</taxon>
        <taxon>Paracoccaceae</taxon>
        <taxon>Cognatishimia</taxon>
    </lineage>
</organism>
<keyword evidence="1" id="KW-0732">Signal</keyword>
<sequence length="460" mass="50829">MSRAGLCKAALWLALPLCVACTAPRPDAAHPTRAVVADTTLPPVRAFTQPAPVLPSRANTDITRDFLDLSFALESGRPLPVLTRFETPITVKLQGRSTPILRNDLARLLMRLRNEAAIDIRQVTQGPANIIIQTVAKDDIRRALPHAACFVVPNVDSLSAYRRARGTVRTDWAQLQKREKLAIFLPYDTSPQDMRDCLHEELAQALGPLNDLYRLEDSVFNDDNFHAVLTSFDMLILRATYDPALQNGMSREQVGARLPTILAQINPDGEHGRTAPRSRTDREWMNAIQVSVGPDTTNARRLAAAEKALSIAQSRGWSDQRRGFSHFILARALQNRDPHLAIRHFRLADQYFQASVPDGPHRAAVAGQLAAYALAQGDAQEALRLADSQIGNATTYQNAIHLASLLMLKSEALAALGQTAAAELARLDSLGWARYGFGPEWIVRAKQREIALLYPKNRTN</sequence>
<dbReference type="Pfam" id="PF11150">
    <property type="entry name" value="DUF2927"/>
    <property type="match status" value="1"/>
</dbReference>
<dbReference type="Proteomes" id="UP000184211">
    <property type="component" value="Unassembled WGS sequence"/>
</dbReference>